<proteinExistence type="predicted"/>
<dbReference type="Proteomes" id="UP001062846">
    <property type="component" value="Chromosome 13"/>
</dbReference>
<protein>
    <submittedName>
        <fullName evidence="1">Uncharacterized protein</fullName>
    </submittedName>
</protein>
<organism evidence="1 2">
    <name type="scientific">Rhododendron molle</name>
    <name type="common">Chinese azalea</name>
    <name type="synonym">Azalea mollis</name>
    <dbReference type="NCBI Taxonomy" id="49168"/>
    <lineage>
        <taxon>Eukaryota</taxon>
        <taxon>Viridiplantae</taxon>
        <taxon>Streptophyta</taxon>
        <taxon>Embryophyta</taxon>
        <taxon>Tracheophyta</taxon>
        <taxon>Spermatophyta</taxon>
        <taxon>Magnoliopsida</taxon>
        <taxon>eudicotyledons</taxon>
        <taxon>Gunneridae</taxon>
        <taxon>Pentapetalae</taxon>
        <taxon>asterids</taxon>
        <taxon>Ericales</taxon>
        <taxon>Ericaceae</taxon>
        <taxon>Ericoideae</taxon>
        <taxon>Rhodoreae</taxon>
        <taxon>Rhododendron</taxon>
    </lineage>
</organism>
<accession>A0ACC0LD57</accession>
<evidence type="ECO:0000313" key="2">
    <source>
        <dbReference type="Proteomes" id="UP001062846"/>
    </source>
</evidence>
<sequence>MTEDTEVIPFSLLPWENMDLDENSRSGNVKQGETKMDTTTSTRDDKRARSPSQEQSGGRTTGAWGGGAAEEQQCLEVQGTGEAAVAVV</sequence>
<name>A0ACC0LD57_RHOML</name>
<comment type="caution">
    <text evidence="1">The sequence shown here is derived from an EMBL/GenBank/DDBJ whole genome shotgun (WGS) entry which is preliminary data.</text>
</comment>
<gene>
    <name evidence="1" type="ORF">RHMOL_Rhmol13G0298400</name>
</gene>
<keyword evidence="2" id="KW-1185">Reference proteome</keyword>
<evidence type="ECO:0000313" key="1">
    <source>
        <dbReference type="EMBL" id="KAI8526307.1"/>
    </source>
</evidence>
<reference evidence="1" key="1">
    <citation type="submission" date="2022-02" db="EMBL/GenBank/DDBJ databases">
        <title>Plant Genome Project.</title>
        <authorList>
            <person name="Zhang R.-G."/>
        </authorList>
    </citation>
    <scope>NUCLEOTIDE SEQUENCE</scope>
    <source>
        <strain evidence="1">AT1</strain>
    </source>
</reference>
<dbReference type="EMBL" id="CM046400">
    <property type="protein sequence ID" value="KAI8526307.1"/>
    <property type="molecule type" value="Genomic_DNA"/>
</dbReference>